<reference evidence="3" key="1">
    <citation type="submission" date="2020-01" db="EMBL/GenBank/DDBJ databases">
        <title>Sphingomonas sp. strain CSW-10.</title>
        <authorList>
            <person name="Chen W.-M."/>
        </authorList>
    </citation>
    <scope>NUCLEOTIDE SEQUENCE [LARGE SCALE GENOMIC DNA]</scope>
    <source>
        <strain evidence="3">FSY-8</strain>
    </source>
</reference>
<name>A0ABW9XA55_9SPHN</name>
<evidence type="ECO:0000256" key="1">
    <source>
        <dbReference type="SAM" id="Phobius"/>
    </source>
</evidence>
<evidence type="ECO:0000313" key="3">
    <source>
        <dbReference type="Proteomes" id="UP000753724"/>
    </source>
</evidence>
<feature type="transmembrane region" description="Helical" evidence="1">
    <location>
        <begin position="12"/>
        <end position="30"/>
    </location>
</feature>
<dbReference type="Proteomes" id="UP000753724">
    <property type="component" value="Unassembled WGS sequence"/>
</dbReference>
<comment type="caution">
    <text evidence="2">The sequence shown here is derived from an EMBL/GenBank/DDBJ whole genome shotgun (WGS) entry which is preliminary data.</text>
</comment>
<accession>A0ABW9XA55</accession>
<dbReference type="RefSeq" id="WP_161716684.1">
    <property type="nucleotide sequence ID" value="NZ_JAAAPO010000001.1"/>
</dbReference>
<dbReference type="PROSITE" id="PS51257">
    <property type="entry name" value="PROKAR_LIPOPROTEIN"/>
    <property type="match status" value="1"/>
</dbReference>
<dbReference type="EMBL" id="JAAAPO010000001">
    <property type="protein sequence ID" value="NBC35416.1"/>
    <property type="molecule type" value="Genomic_DNA"/>
</dbReference>
<protein>
    <submittedName>
        <fullName evidence="2">Uncharacterized protein</fullName>
    </submittedName>
</protein>
<sequence>MRKAALGTYGYIIAHSAFIALLTIGLFFLAGCDAQVDKARAADGARILRVAVIGPARADCLSDSDRWPARQRAYAQRLSQSMGLATQLCAYPTREAAATALSQREVDLALLEPLR</sequence>
<organism evidence="2 3">
    <name type="scientific">Novosphingobium ovatum</name>
    <dbReference type="NCBI Taxonomy" id="1908523"/>
    <lineage>
        <taxon>Bacteria</taxon>
        <taxon>Pseudomonadati</taxon>
        <taxon>Pseudomonadota</taxon>
        <taxon>Alphaproteobacteria</taxon>
        <taxon>Sphingomonadales</taxon>
        <taxon>Sphingomonadaceae</taxon>
        <taxon>Novosphingobium</taxon>
    </lineage>
</organism>
<keyword evidence="1" id="KW-1133">Transmembrane helix</keyword>
<proteinExistence type="predicted"/>
<keyword evidence="1" id="KW-0472">Membrane</keyword>
<keyword evidence="1" id="KW-0812">Transmembrane</keyword>
<keyword evidence="3" id="KW-1185">Reference proteome</keyword>
<evidence type="ECO:0000313" key="2">
    <source>
        <dbReference type="EMBL" id="NBC35416.1"/>
    </source>
</evidence>
<gene>
    <name evidence="2" type="ORF">GTZ99_02465</name>
</gene>